<reference evidence="10 11" key="1">
    <citation type="submission" date="2024-10" db="EMBL/GenBank/DDBJ databases">
        <authorList>
            <person name="Kim D."/>
        </authorList>
    </citation>
    <scope>NUCLEOTIDE SEQUENCE [LARGE SCALE GENOMIC DNA]</scope>
    <source>
        <strain evidence="10">Taebaek</strain>
    </source>
</reference>
<evidence type="ECO:0000313" key="11">
    <source>
        <dbReference type="Proteomes" id="UP001620645"/>
    </source>
</evidence>
<keyword evidence="9" id="KW-0472">Membrane</keyword>
<dbReference type="GO" id="GO:0000139">
    <property type="term" value="C:Golgi membrane"/>
    <property type="evidence" value="ECO:0007669"/>
    <property type="project" value="UniProtKB-SubCell"/>
</dbReference>
<evidence type="ECO:0000256" key="8">
    <source>
        <dbReference type="ARBA" id="ARBA00023034"/>
    </source>
</evidence>
<dbReference type="EMBL" id="JBICCN010000118">
    <property type="protein sequence ID" value="KAL3092737.1"/>
    <property type="molecule type" value="Genomic_DNA"/>
</dbReference>
<comment type="caution">
    <text evidence="10">The sequence shown here is derived from an EMBL/GenBank/DDBJ whole genome shotgun (WGS) entry which is preliminary data.</text>
</comment>
<sequence>MFPGEHFPPFLYGGCYLTTPSTIKAVLEQAHKTDSFYLEDVLYTGILAELANVTVSDQLSHFYGNGLQFECVDRLPTPFAVWNTDNGNETVRYYEELKKMSCEH</sequence>
<evidence type="ECO:0000256" key="5">
    <source>
        <dbReference type="ARBA" id="ARBA00022692"/>
    </source>
</evidence>
<keyword evidence="3" id="KW-0328">Glycosyltransferase</keyword>
<evidence type="ECO:0000256" key="4">
    <source>
        <dbReference type="ARBA" id="ARBA00022679"/>
    </source>
</evidence>
<proteinExistence type="inferred from homology"/>
<dbReference type="GO" id="GO:0016757">
    <property type="term" value="F:glycosyltransferase activity"/>
    <property type="evidence" value="ECO:0007669"/>
    <property type="project" value="UniProtKB-KW"/>
</dbReference>
<dbReference type="InterPro" id="IPR002659">
    <property type="entry name" value="Glyco_trans_31"/>
</dbReference>
<accession>A0ABD2JQ95</accession>
<evidence type="ECO:0000256" key="6">
    <source>
        <dbReference type="ARBA" id="ARBA00022968"/>
    </source>
</evidence>
<keyword evidence="7" id="KW-1133">Transmembrane helix</keyword>
<evidence type="ECO:0000313" key="10">
    <source>
        <dbReference type="EMBL" id="KAL3092737.1"/>
    </source>
</evidence>
<evidence type="ECO:0000256" key="2">
    <source>
        <dbReference type="ARBA" id="ARBA00008661"/>
    </source>
</evidence>
<evidence type="ECO:0000256" key="3">
    <source>
        <dbReference type="ARBA" id="ARBA00022676"/>
    </source>
</evidence>
<evidence type="ECO:0000256" key="1">
    <source>
        <dbReference type="ARBA" id="ARBA00004323"/>
    </source>
</evidence>
<comment type="similarity">
    <text evidence="2">Belongs to the glycosyltransferase 31 family.</text>
</comment>
<keyword evidence="11" id="KW-1185">Reference proteome</keyword>
<dbReference type="Pfam" id="PF01762">
    <property type="entry name" value="Galactosyl_T"/>
    <property type="match status" value="1"/>
</dbReference>
<comment type="subcellular location">
    <subcellularLocation>
        <location evidence="1">Golgi apparatus membrane</location>
        <topology evidence="1">Single-pass type II membrane protein</topology>
    </subcellularLocation>
</comment>
<gene>
    <name evidence="10" type="ORF">niasHS_007946</name>
</gene>
<keyword evidence="6" id="KW-0735">Signal-anchor</keyword>
<keyword evidence="8" id="KW-0333">Golgi apparatus</keyword>
<keyword evidence="5" id="KW-0812">Transmembrane</keyword>
<evidence type="ECO:0000256" key="7">
    <source>
        <dbReference type="ARBA" id="ARBA00022989"/>
    </source>
</evidence>
<evidence type="ECO:0008006" key="12">
    <source>
        <dbReference type="Google" id="ProtNLM"/>
    </source>
</evidence>
<dbReference type="AlphaFoldDB" id="A0ABD2JQ95"/>
<keyword evidence="4" id="KW-0808">Transferase</keyword>
<name>A0ABD2JQ95_HETSC</name>
<dbReference type="Proteomes" id="UP001620645">
    <property type="component" value="Unassembled WGS sequence"/>
</dbReference>
<evidence type="ECO:0000256" key="9">
    <source>
        <dbReference type="ARBA" id="ARBA00023136"/>
    </source>
</evidence>
<protein>
    <recommendedName>
        <fullName evidence="12">Hexosyltransferase</fullName>
    </recommendedName>
</protein>
<organism evidence="10 11">
    <name type="scientific">Heterodera schachtii</name>
    <name type="common">Sugarbeet cyst nematode worm</name>
    <name type="synonym">Tylenchus schachtii</name>
    <dbReference type="NCBI Taxonomy" id="97005"/>
    <lineage>
        <taxon>Eukaryota</taxon>
        <taxon>Metazoa</taxon>
        <taxon>Ecdysozoa</taxon>
        <taxon>Nematoda</taxon>
        <taxon>Chromadorea</taxon>
        <taxon>Rhabditida</taxon>
        <taxon>Tylenchina</taxon>
        <taxon>Tylenchomorpha</taxon>
        <taxon>Tylenchoidea</taxon>
        <taxon>Heteroderidae</taxon>
        <taxon>Heteroderinae</taxon>
        <taxon>Heterodera</taxon>
    </lineage>
</organism>